<dbReference type="GO" id="GO:0016702">
    <property type="term" value="F:oxidoreductase activity, acting on single donors with incorporation of molecular oxygen, incorporation of two atoms of oxygen"/>
    <property type="evidence" value="ECO:0007669"/>
    <property type="project" value="InterPro"/>
</dbReference>
<evidence type="ECO:0000256" key="3">
    <source>
        <dbReference type="ARBA" id="ARBA00023004"/>
    </source>
</evidence>
<keyword evidence="3" id="KW-0408">Iron</keyword>
<evidence type="ECO:0000313" key="5">
    <source>
        <dbReference type="RefSeq" id="XP_041440966.1"/>
    </source>
</evidence>
<dbReference type="OrthoDB" id="271433at2759"/>
<reference evidence="5" key="1">
    <citation type="submission" date="2025-08" db="UniProtKB">
        <authorList>
            <consortium name="RefSeq"/>
        </authorList>
    </citation>
    <scope>IDENTIFICATION</scope>
    <source>
        <strain evidence="5">J_2021</strain>
        <tissue evidence="5">Erythrocytes</tissue>
    </source>
</reference>
<proteinExistence type="predicted"/>
<evidence type="ECO:0000256" key="1">
    <source>
        <dbReference type="ARBA" id="ARBA00022723"/>
    </source>
</evidence>
<accession>A0A8J1MHV2</accession>
<evidence type="ECO:0000256" key="2">
    <source>
        <dbReference type="ARBA" id="ARBA00023002"/>
    </source>
</evidence>
<organism evidence="4 5">
    <name type="scientific">Xenopus laevis</name>
    <name type="common">African clawed frog</name>
    <dbReference type="NCBI Taxonomy" id="8355"/>
    <lineage>
        <taxon>Eukaryota</taxon>
        <taxon>Metazoa</taxon>
        <taxon>Chordata</taxon>
        <taxon>Craniata</taxon>
        <taxon>Vertebrata</taxon>
        <taxon>Euteleostomi</taxon>
        <taxon>Amphibia</taxon>
        <taxon>Batrachia</taxon>
        <taxon>Anura</taxon>
        <taxon>Pipoidea</taxon>
        <taxon>Pipidae</taxon>
        <taxon>Xenopodinae</taxon>
        <taxon>Xenopus</taxon>
        <taxon>Xenopus</taxon>
    </lineage>
</organism>
<dbReference type="KEGG" id="xla:121400936"/>
<keyword evidence="2" id="KW-0560">Oxidoreductase</keyword>
<dbReference type="GeneID" id="121400936"/>
<protein>
    <submittedName>
        <fullName evidence="5">2-aminoethanethiol dioxygenase-like</fullName>
    </submittedName>
</protein>
<name>A0A8J1MHV2_XENLA</name>
<sequence length="114" mass="11903">MWVWVLGGTRRVGSGGKGPRPPMTYMHICETSCFVFLLRPGACISLTCSTASSTLTALIVRLCAPGSDALRARVRDNSPSCLLAPHSGNLHHISALDGPAAFLVILASPTTPSG</sequence>
<dbReference type="Proteomes" id="UP000186698">
    <property type="component" value="Chromosome 1L"/>
</dbReference>
<keyword evidence="1" id="KW-0479">Metal-binding</keyword>
<dbReference type="InterPro" id="IPR012864">
    <property type="entry name" value="PCO/ADO"/>
</dbReference>
<dbReference type="Pfam" id="PF07847">
    <property type="entry name" value="PCO_ADO"/>
    <property type="match status" value="1"/>
</dbReference>
<gene>
    <name evidence="5" type="primary">LOC121400936</name>
</gene>
<dbReference type="AlphaFoldDB" id="A0A8J1MHV2"/>
<evidence type="ECO:0000313" key="4">
    <source>
        <dbReference type="Proteomes" id="UP000186698"/>
    </source>
</evidence>
<dbReference type="GO" id="GO:0046872">
    <property type="term" value="F:metal ion binding"/>
    <property type="evidence" value="ECO:0007669"/>
    <property type="project" value="UniProtKB-KW"/>
</dbReference>
<dbReference type="RefSeq" id="XP_041440966.1">
    <property type="nucleotide sequence ID" value="XM_041585032.1"/>
</dbReference>
<keyword evidence="4" id="KW-1185">Reference proteome</keyword>